<feature type="transmembrane region" description="Helical" evidence="2">
    <location>
        <begin position="41"/>
        <end position="61"/>
    </location>
</feature>
<keyword evidence="2" id="KW-0812">Transmembrane</keyword>
<accession>A0AAV9LHG4</accession>
<evidence type="ECO:0000256" key="2">
    <source>
        <dbReference type="SAM" id="Phobius"/>
    </source>
</evidence>
<dbReference type="EMBL" id="JAWPEI010000006">
    <property type="protein sequence ID" value="KAK4723935.1"/>
    <property type="molecule type" value="Genomic_DNA"/>
</dbReference>
<organism evidence="3 4">
    <name type="scientific">Solanum pinnatisectum</name>
    <name type="common">tansyleaf nightshade</name>
    <dbReference type="NCBI Taxonomy" id="50273"/>
    <lineage>
        <taxon>Eukaryota</taxon>
        <taxon>Viridiplantae</taxon>
        <taxon>Streptophyta</taxon>
        <taxon>Embryophyta</taxon>
        <taxon>Tracheophyta</taxon>
        <taxon>Spermatophyta</taxon>
        <taxon>Magnoliopsida</taxon>
        <taxon>eudicotyledons</taxon>
        <taxon>Gunneridae</taxon>
        <taxon>Pentapetalae</taxon>
        <taxon>asterids</taxon>
        <taxon>lamiids</taxon>
        <taxon>Solanales</taxon>
        <taxon>Solanaceae</taxon>
        <taxon>Solanoideae</taxon>
        <taxon>Solaneae</taxon>
        <taxon>Solanum</taxon>
    </lineage>
</organism>
<feature type="region of interest" description="Disordered" evidence="1">
    <location>
        <begin position="1"/>
        <end position="28"/>
    </location>
</feature>
<proteinExistence type="predicted"/>
<evidence type="ECO:0000313" key="3">
    <source>
        <dbReference type="EMBL" id="KAK4723935.1"/>
    </source>
</evidence>
<keyword evidence="2" id="KW-0472">Membrane</keyword>
<keyword evidence="4" id="KW-1185">Reference proteome</keyword>
<evidence type="ECO:0000313" key="4">
    <source>
        <dbReference type="Proteomes" id="UP001311915"/>
    </source>
</evidence>
<name>A0AAV9LHG4_9SOLN</name>
<sequence length="99" mass="11095">MGAHSYAPKKLDLDLKNRPSPPAKPSIEEPPVLELKQLPNHLWYVFLGANNTLPVILAAYLNDEQIQAMIKVLIRYKRAIGWTIADIIVIPSGICTHKI</sequence>
<evidence type="ECO:0000256" key="1">
    <source>
        <dbReference type="SAM" id="MobiDB-lite"/>
    </source>
</evidence>
<reference evidence="3 4" key="1">
    <citation type="submission" date="2023-10" db="EMBL/GenBank/DDBJ databases">
        <title>Genome-Wide Identification Analysis in wild type Solanum Pinnatisectum Reveals Some Genes Defensing Phytophthora Infestans.</title>
        <authorList>
            <person name="Sun C."/>
        </authorList>
    </citation>
    <scope>NUCLEOTIDE SEQUENCE [LARGE SCALE GENOMIC DNA]</scope>
    <source>
        <strain evidence="3">LQN</strain>
        <tissue evidence="3">Leaf</tissue>
    </source>
</reference>
<dbReference type="Proteomes" id="UP001311915">
    <property type="component" value="Unassembled WGS sequence"/>
</dbReference>
<comment type="caution">
    <text evidence="3">The sequence shown here is derived from an EMBL/GenBank/DDBJ whole genome shotgun (WGS) entry which is preliminary data.</text>
</comment>
<keyword evidence="2" id="KW-1133">Transmembrane helix</keyword>
<dbReference type="AlphaFoldDB" id="A0AAV9LHG4"/>
<protein>
    <submittedName>
        <fullName evidence="3">Uncharacterized protein</fullName>
    </submittedName>
</protein>
<gene>
    <name evidence="3" type="ORF">R3W88_026714</name>
</gene>